<keyword evidence="2 5" id="KW-0328">Glycosyltransferase</keyword>
<dbReference type="RefSeq" id="WP_145350812.1">
    <property type="nucleotide sequence ID" value="NZ_CP036262.1"/>
</dbReference>
<sequence length="328" mass="36741">MSSSASPPKTPRVSVVLTVYNGQQHLKEAVASILSQDFTDFELVAVNDGSTDRSSQILHNFAKRDARVRVIDQENRGIAGAANRGIEEATAPLIARMDADDISMPQRFGLQVDYLDKHPECLAVGTAILNIDADGDPLNISIYESDPERIDDCLMHRRTGMAQPSVMMRRDIVLELGGYRKEYEWIEDHDLWLRLAERGPLGNLPDVMLCYRQHLGSVSWNNASLRMARINGVLTDAYRRRDIPIPPGLLLPENPRRSTGGHHKFLRAAVRAGQWKTARKHFVAQWAKQPFSAITWRCTMEAGFRAVSTVVHPPPAAPIIPRFSADFQ</sequence>
<evidence type="ECO:0000256" key="3">
    <source>
        <dbReference type="ARBA" id="ARBA00022679"/>
    </source>
</evidence>
<dbReference type="SUPFAM" id="SSF53448">
    <property type="entry name" value="Nucleotide-diphospho-sugar transferases"/>
    <property type="match status" value="1"/>
</dbReference>
<dbReference type="PANTHER" id="PTHR43685">
    <property type="entry name" value="GLYCOSYLTRANSFERASE"/>
    <property type="match status" value="1"/>
</dbReference>
<dbReference type="InterPro" id="IPR029044">
    <property type="entry name" value="Nucleotide-diphossugar_trans"/>
</dbReference>
<dbReference type="Pfam" id="PF00535">
    <property type="entry name" value="Glycos_transf_2"/>
    <property type="match status" value="1"/>
</dbReference>
<dbReference type="KEGG" id="rml:FF011L_13270"/>
<dbReference type="OrthoDB" id="9772170at2"/>
<dbReference type="EC" id="2.4.-.-" evidence="5"/>
<reference evidence="5 6" key="1">
    <citation type="submission" date="2019-02" db="EMBL/GenBank/DDBJ databases">
        <title>Deep-cultivation of Planctomycetes and their phenomic and genomic characterization uncovers novel biology.</title>
        <authorList>
            <person name="Wiegand S."/>
            <person name="Jogler M."/>
            <person name="Boedeker C."/>
            <person name="Pinto D."/>
            <person name="Vollmers J."/>
            <person name="Rivas-Marin E."/>
            <person name="Kohn T."/>
            <person name="Peeters S.H."/>
            <person name="Heuer A."/>
            <person name="Rast P."/>
            <person name="Oberbeckmann S."/>
            <person name="Bunk B."/>
            <person name="Jeske O."/>
            <person name="Meyerdierks A."/>
            <person name="Storesund J.E."/>
            <person name="Kallscheuer N."/>
            <person name="Luecker S."/>
            <person name="Lage O.M."/>
            <person name="Pohl T."/>
            <person name="Merkel B.J."/>
            <person name="Hornburger P."/>
            <person name="Mueller R.-W."/>
            <person name="Bruemmer F."/>
            <person name="Labrenz M."/>
            <person name="Spormann A.M."/>
            <person name="Op den Camp H."/>
            <person name="Overmann J."/>
            <person name="Amann R."/>
            <person name="Jetten M.S.M."/>
            <person name="Mascher T."/>
            <person name="Medema M.H."/>
            <person name="Devos D.P."/>
            <person name="Kaster A.-K."/>
            <person name="Ovreas L."/>
            <person name="Rohde M."/>
            <person name="Galperin M.Y."/>
            <person name="Jogler C."/>
        </authorList>
    </citation>
    <scope>NUCLEOTIDE SEQUENCE [LARGE SCALE GENOMIC DNA]</scope>
    <source>
        <strain evidence="5 6">FF011L</strain>
    </source>
</reference>
<dbReference type="Proteomes" id="UP000320672">
    <property type="component" value="Chromosome"/>
</dbReference>
<proteinExistence type="inferred from homology"/>
<name>A0A517MCG3_9BACT</name>
<evidence type="ECO:0000256" key="1">
    <source>
        <dbReference type="ARBA" id="ARBA00006739"/>
    </source>
</evidence>
<organism evidence="5 6">
    <name type="scientific">Roseimaritima multifibrata</name>
    <dbReference type="NCBI Taxonomy" id="1930274"/>
    <lineage>
        <taxon>Bacteria</taxon>
        <taxon>Pseudomonadati</taxon>
        <taxon>Planctomycetota</taxon>
        <taxon>Planctomycetia</taxon>
        <taxon>Pirellulales</taxon>
        <taxon>Pirellulaceae</taxon>
        <taxon>Roseimaritima</taxon>
    </lineage>
</organism>
<dbReference type="InterPro" id="IPR050834">
    <property type="entry name" value="Glycosyltransf_2"/>
</dbReference>
<comment type="similarity">
    <text evidence="1">Belongs to the glycosyltransferase 2 family.</text>
</comment>
<accession>A0A517MCG3</accession>
<protein>
    <submittedName>
        <fullName evidence="5">Glycosyltransferase EpsE</fullName>
        <ecNumber evidence="5">2.4.-.-</ecNumber>
    </submittedName>
</protein>
<keyword evidence="3 5" id="KW-0808">Transferase</keyword>
<dbReference type="Gene3D" id="3.90.550.10">
    <property type="entry name" value="Spore Coat Polysaccharide Biosynthesis Protein SpsA, Chain A"/>
    <property type="match status" value="1"/>
</dbReference>
<evidence type="ECO:0000313" key="5">
    <source>
        <dbReference type="EMBL" id="QDS92580.1"/>
    </source>
</evidence>
<gene>
    <name evidence="5" type="primary">epsE_2</name>
    <name evidence="5" type="ORF">FF011L_13270</name>
</gene>
<dbReference type="EMBL" id="CP036262">
    <property type="protein sequence ID" value="QDS92580.1"/>
    <property type="molecule type" value="Genomic_DNA"/>
</dbReference>
<evidence type="ECO:0000259" key="4">
    <source>
        <dbReference type="Pfam" id="PF00535"/>
    </source>
</evidence>
<dbReference type="PANTHER" id="PTHR43685:SF5">
    <property type="entry name" value="GLYCOSYLTRANSFERASE EPSE-RELATED"/>
    <property type="match status" value="1"/>
</dbReference>
<keyword evidence="6" id="KW-1185">Reference proteome</keyword>
<evidence type="ECO:0000256" key="2">
    <source>
        <dbReference type="ARBA" id="ARBA00022676"/>
    </source>
</evidence>
<feature type="domain" description="Glycosyltransferase 2-like" evidence="4">
    <location>
        <begin position="14"/>
        <end position="174"/>
    </location>
</feature>
<dbReference type="AlphaFoldDB" id="A0A517MCG3"/>
<dbReference type="InterPro" id="IPR001173">
    <property type="entry name" value="Glyco_trans_2-like"/>
</dbReference>
<dbReference type="GO" id="GO:0016757">
    <property type="term" value="F:glycosyltransferase activity"/>
    <property type="evidence" value="ECO:0007669"/>
    <property type="project" value="UniProtKB-KW"/>
</dbReference>
<evidence type="ECO:0000313" key="6">
    <source>
        <dbReference type="Proteomes" id="UP000320672"/>
    </source>
</evidence>